<comment type="caution">
    <text evidence="15">The sequence shown here is derived from an EMBL/GenBank/DDBJ whole genome shotgun (WGS) entry which is preliminary data.</text>
</comment>
<comment type="domain">
    <text evidence="12">Consists of three domains; the N-terminal catalytic domain, the editing domain and the C-terminal C-Ala domain. The editing domain removes incorrectly charged amino acids, while the C-Ala domain, along with tRNA(Ala), serves as a bridge to cooperatively bring together the editing and aminoacylation centers thus stimulating deacylation of misacylated tRNAs.</text>
</comment>
<dbReference type="PRINTS" id="PR00980">
    <property type="entry name" value="TRNASYNTHALA"/>
</dbReference>
<dbReference type="InterPro" id="IPR050058">
    <property type="entry name" value="Ala-tRNA_ligase"/>
</dbReference>
<dbReference type="GO" id="GO:0045892">
    <property type="term" value="P:negative regulation of DNA-templated transcription"/>
    <property type="evidence" value="ECO:0007669"/>
    <property type="project" value="TreeGrafter"/>
</dbReference>
<dbReference type="InterPro" id="IPR018164">
    <property type="entry name" value="Ala-tRNA-synth_IIc_N"/>
</dbReference>
<dbReference type="GO" id="GO:0005524">
    <property type="term" value="F:ATP binding"/>
    <property type="evidence" value="ECO:0007669"/>
    <property type="project" value="UniProtKB-UniRule"/>
</dbReference>
<keyword evidence="9 12" id="KW-0694">RNA-binding</keyword>
<dbReference type="FunFam" id="3.30.54.20:FF:000001">
    <property type="entry name" value="Alanine--tRNA ligase"/>
    <property type="match status" value="1"/>
</dbReference>
<dbReference type="InterPro" id="IPR018163">
    <property type="entry name" value="Thr/Ala-tRNA-synth_IIc_edit"/>
</dbReference>
<dbReference type="InterPro" id="IPR018165">
    <property type="entry name" value="Ala-tRNA-synth_IIc_core"/>
</dbReference>
<dbReference type="PANTHER" id="PTHR11777:SF9">
    <property type="entry name" value="ALANINE--TRNA LIGASE, CYTOPLASMIC"/>
    <property type="match status" value="1"/>
</dbReference>
<comment type="catalytic activity">
    <reaction evidence="12">
        <text>tRNA(Ala) + L-alanine + ATP = L-alanyl-tRNA(Ala) + AMP + diphosphate</text>
        <dbReference type="Rhea" id="RHEA:12540"/>
        <dbReference type="Rhea" id="RHEA-COMP:9657"/>
        <dbReference type="Rhea" id="RHEA-COMP:9923"/>
        <dbReference type="ChEBI" id="CHEBI:30616"/>
        <dbReference type="ChEBI" id="CHEBI:33019"/>
        <dbReference type="ChEBI" id="CHEBI:57972"/>
        <dbReference type="ChEBI" id="CHEBI:78442"/>
        <dbReference type="ChEBI" id="CHEBI:78497"/>
        <dbReference type="ChEBI" id="CHEBI:456215"/>
        <dbReference type="EC" id="6.1.1.7"/>
    </reaction>
</comment>
<feature type="binding site" evidence="12">
    <location>
        <position position="699"/>
    </location>
    <ligand>
        <name>Zn(2+)</name>
        <dbReference type="ChEBI" id="CHEBI:29105"/>
    </ligand>
</feature>
<evidence type="ECO:0000256" key="2">
    <source>
        <dbReference type="ARBA" id="ARBA00008226"/>
    </source>
</evidence>
<dbReference type="Gene3D" id="3.10.310.40">
    <property type="match status" value="1"/>
</dbReference>
<dbReference type="SUPFAM" id="SSF55681">
    <property type="entry name" value="Class II aaRS and biotin synthetases"/>
    <property type="match status" value="1"/>
</dbReference>
<dbReference type="InterPro" id="IPR009000">
    <property type="entry name" value="Transl_B-barrel_sf"/>
</dbReference>
<dbReference type="FunFam" id="3.10.310.40:FF:000001">
    <property type="entry name" value="Alanine--tRNA ligase"/>
    <property type="match status" value="1"/>
</dbReference>
<feature type="binding site" evidence="12">
    <location>
        <position position="600"/>
    </location>
    <ligand>
        <name>Zn(2+)</name>
        <dbReference type="ChEBI" id="CHEBI:29105"/>
    </ligand>
</feature>
<evidence type="ECO:0000256" key="12">
    <source>
        <dbReference type="HAMAP-Rule" id="MF_00036"/>
    </source>
</evidence>
<keyword evidence="5 12" id="KW-0479">Metal-binding</keyword>
<dbReference type="Pfam" id="PF07973">
    <property type="entry name" value="tRNA_SAD"/>
    <property type="match status" value="1"/>
</dbReference>
<evidence type="ECO:0000256" key="5">
    <source>
        <dbReference type="ARBA" id="ARBA00022723"/>
    </source>
</evidence>
<dbReference type="GO" id="GO:0005829">
    <property type="term" value="C:cytosol"/>
    <property type="evidence" value="ECO:0007669"/>
    <property type="project" value="TreeGrafter"/>
</dbReference>
<proteinExistence type="inferred from homology"/>
<dbReference type="GO" id="GO:0000049">
    <property type="term" value="F:tRNA binding"/>
    <property type="evidence" value="ECO:0007669"/>
    <property type="project" value="UniProtKB-KW"/>
</dbReference>
<dbReference type="EMBL" id="RBRA01000317">
    <property type="protein sequence ID" value="RMQ18067.1"/>
    <property type="molecule type" value="Genomic_DNA"/>
</dbReference>
<dbReference type="Pfam" id="PF01411">
    <property type="entry name" value="tRNA-synt_2c"/>
    <property type="match status" value="1"/>
</dbReference>
<dbReference type="SUPFAM" id="SSF55186">
    <property type="entry name" value="ThrRS/AlaRS common domain"/>
    <property type="match status" value="1"/>
</dbReference>
<dbReference type="InterPro" id="IPR045864">
    <property type="entry name" value="aa-tRNA-synth_II/BPL/LPL"/>
</dbReference>
<keyword evidence="4 12" id="KW-0436">Ligase</keyword>
<evidence type="ECO:0000256" key="9">
    <source>
        <dbReference type="ARBA" id="ARBA00022884"/>
    </source>
</evidence>
<dbReference type="SUPFAM" id="SSF101353">
    <property type="entry name" value="Putative anticodon-binding domain of alanyl-tRNA synthetase (AlaRS)"/>
    <property type="match status" value="1"/>
</dbReference>
<keyword evidence="10 12" id="KW-0648">Protein biosynthesis</keyword>
<comment type="similarity">
    <text evidence="2 12">Belongs to the class-II aminoacyl-tRNA synthetase family.</text>
</comment>
<keyword evidence="12" id="KW-0963">Cytoplasm</keyword>
<keyword evidence="11 12" id="KW-0030">Aminoacyl-tRNA synthetase</keyword>
<dbReference type="SUPFAM" id="SSF50447">
    <property type="entry name" value="Translation proteins"/>
    <property type="match status" value="1"/>
</dbReference>
<keyword evidence="8 12" id="KW-0067">ATP-binding</keyword>
<accession>A0A3M4BCA1</accession>
<evidence type="ECO:0000256" key="1">
    <source>
        <dbReference type="ARBA" id="ARBA00004496"/>
    </source>
</evidence>
<evidence type="ECO:0000256" key="6">
    <source>
        <dbReference type="ARBA" id="ARBA00022741"/>
    </source>
</evidence>
<dbReference type="InterPro" id="IPR003156">
    <property type="entry name" value="DHHA1_dom"/>
</dbReference>
<dbReference type="Gene3D" id="2.40.30.130">
    <property type="match status" value="1"/>
</dbReference>
<evidence type="ECO:0000256" key="8">
    <source>
        <dbReference type="ARBA" id="ARBA00022840"/>
    </source>
</evidence>
<keyword evidence="3 12" id="KW-0820">tRNA-binding</keyword>
<dbReference type="Gene3D" id="3.30.930.10">
    <property type="entry name" value="Bira Bifunctional Protein, Domain 2"/>
    <property type="match status" value="1"/>
</dbReference>
<dbReference type="FunFam" id="3.30.930.10:FF:000004">
    <property type="entry name" value="Alanine--tRNA ligase"/>
    <property type="match status" value="1"/>
</dbReference>
<dbReference type="NCBIfam" id="TIGR00344">
    <property type="entry name" value="alaS"/>
    <property type="match status" value="1"/>
</dbReference>
<dbReference type="EC" id="6.1.1.7" evidence="12"/>
<dbReference type="PROSITE" id="PS50860">
    <property type="entry name" value="AA_TRNA_LIGASE_II_ALA"/>
    <property type="match status" value="1"/>
</dbReference>
<comment type="subcellular location">
    <subcellularLocation>
        <location evidence="1 12">Cytoplasm</location>
    </subcellularLocation>
</comment>
<dbReference type="InterPro" id="IPR018162">
    <property type="entry name" value="Ala-tRNA-ligase_IIc_anticod-bd"/>
</dbReference>
<evidence type="ECO:0000256" key="3">
    <source>
        <dbReference type="ARBA" id="ARBA00022555"/>
    </source>
</evidence>
<evidence type="ECO:0000313" key="15">
    <source>
        <dbReference type="EMBL" id="RMQ18067.1"/>
    </source>
</evidence>
<dbReference type="InterPro" id="IPR012947">
    <property type="entry name" value="tRNA_SAD"/>
</dbReference>
<evidence type="ECO:0000313" key="16">
    <source>
        <dbReference type="Proteomes" id="UP000269044"/>
    </source>
</evidence>
<keyword evidence="7 12" id="KW-0862">Zinc</keyword>
<dbReference type="Gene3D" id="3.30.54.20">
    <property type="match status" value="1"/>
</dbReference>
<dbReference type="AlphaFoldDB" id="A0A3M4BCA1"/>
<evidence type="ECO:0000256" key="7">
    <source>
        <dbReference type="ARBA" id="ARBA00022833"/>
    </source>
</evidence>
<evidence type="ECO:0000256" key="13">
    <source>
        <dbReference type="SAM" id="Coils"/>
    </source>
</evidence>
<evidence type="ECO:0000256" key="11">
    <source>
        <dbReference type="ARBA" id="ARBA00023146"/>
    </source>
</evidence>
<gene>
    <name evidence="12" type="primary">alaS</name>
    <name evidence="15" type="ORF">ALQ08_04700</name>
</gene>
<feature type="coiled-coil region" evidence="13">
    <location>
        <begin position="758"/>
        <end position="792"/>
    </location>
</feature>
<name>A0A3M4BCA1_9PSED</name>
<evidence type="ECO:0000259" key="14">
    <source>
        <dbReference type="PROSITE" id="PS50860"/>
    </source>
</evidence>
<dbReference type="Proteomes" id="UP000269044">
    <property type="component" value="Unassembled WGS sequence"/>
</dbReference>
<dbReference type="FunFam" id="2.40.30.130:FF:000001">
    <property type="entry name" value="Alanine--tRNA ligase"/>
    <property type="match status" value="1"/>
</dbReference>
<evidence type="ECO:0000256" key="4">
    <source>
        <dbReference type="ARBA" id="ARBA00022598"/>
    </source>
</evidence>
<dbReference type="FunFam" id="3.30.980.10:FF:000004">
    <property type="entry name" value="Alanine--tRNA ligase, cytoplasmic"/>
    <property type="match status" value="1"/>
</dbReference>
<evidence type="ECO:0000256" key="10">
    <source>
        <dbReference type="ARBA" id="ARBA00022917"/>
    </source>
</evidence>
<feature type="domain" description="Alanyl-transfer RNA synthetases family profile" evidence="14">
    <location>
        <begin position="35"/>
        <end position="742"/>
    </location>
</feature>
<protein>
    <recommendedName>
        <fullName evidence="12">Alanine--tRNA ligase</fullName>
        <ecNumber evidence="12">6.1.1.7</ecNumber>
    </recommendedName>
    <alternativeName>
        <fullName evidence="12">Alanyl-tRNA synthetase</fullName>
        <shortName evidence="12">AlaRS</shortName>
    </alternativeName>
</protein>
<feature type="binding site" evidence="12">
    <location>
        <position position="703"/>
    </location>
    <ligand>
        <name>Zn(2+)</name>
        <dbReference type="ChEBI" id="CHEBI:29105"/>
    </ligand>
</feature>
<keyword evidence="6 12" id="KW-0547">Nucleotide-binding</keyword>
<comment type="cofactor">
    <cofactor evidence="12">
        <name>Zn(2+)</name>
        <dbReference type="ChEBI" id="CHEBI:29105"/>
    </cofactor>
    <text evidence="12">Binds 1 zinc ion per subunit.</text>
</comment>
<reference evidence="15 16" key="1">
    <citation type="submission" date="2018-08" db="EMBL/GenBank/DDBJ databases">
        <title>Recombination of ecologically and evolutionarily significant loci maintains genetic cohesion in the Pseudomonas syringae species complex.</title>
        <authorList>
            <person name="Dillon M."/>
            <person name="Thakur S."/>
            <person name="Almeida R.N.D."/>
            <person name="Weir B.S."/>
            <person name="Guttman D.S."/>
        </authorList>
    </citation>
    <scope>NUCLEOTIDE SEQUENCE [LARGE SCALE GENOMIC DNA]</scope>
    <source>
        <strain evidence="15 16">ICMP 13052</strain>
    </source>
</reference>
<dbReference type="GO" id="GO:0004813">
    <property type="term" value="F:alanine-tRNA ligase activity"/>
    <property type="evidence" value="ECO:0007669"/>
    <property type="project" value="UniProtKB-UniRule"/>
</dbReference>
<keyword evidence="13" id="KW-0175">Coiled coil</keyword>
<feature type="binding site" evidence="12">
    <location>
        <position position="596"/>
    </location>
    <ligand>
        <name>Zn(2+)</name>
        <dbReference type="ChEBI" id="CHEBI:29105"/>
    </ligand>
</feature>
<dbReference type="Gene3D" id="6.10.250.550">
    <property type="match status" value="1"/>
</dbReference>
<dbReference type="GO" id="GO:0006419">
    <property type="term" value="P:alanyl-tRNA aminoacylation"/>
    <property type="evidence" value="ECO:0007669"/>
    <property type="project" value="UniProtKB-UniRule"/>
</dbReference>
<dbReference type="CDD" id="cd00673">
    <property type="entry name" value="AlaRS_core"/>
    <property type="match status" value="1"/>
</dbReference>
<sequence>MYRGRNAYIMRPFAVATSFDVLHLPLAAVSVEEPMKSAEIREAFLGFFEEQGHTRVASSSLIPGNDPTLLFTNAGMNQFKDCFLGQEKRAYTRAVTSQKCVRAGGKHNDLENVGYTARHHTFFEMLGNFSFGDYFKRDAITYAWTFLTSEKWLNLPKEKLWVTVYATDDEAYDIWTKEIGVPAERMVRIGDNKGAPYASDNFWAMGDTGPCGPCSEIFFDHGADIWGGPPGSPEEDGDRYIEIWNNVFMQFNRTADGVLHPLPAPSVDTGMGLERVSAVLQHVHSNYEIDLFQSLLAASAKAIGCSNDNQASLKVVADHIRSCSFLIADGVLPSSEGRGYVLRRIIRRACRHGNKLGAKGSFFYQIVAALVAEMGSAFPELVQQQSHIERVLKGEEEQFAKTLEQGLKIIEQDLAELKGTVVPGEIVFKLYDTYGFPMDLTGDIARERNLTLDEEGFEREMEAQRVRARSASSFGMDYNSLVKVDVATQFTGYSATTGSASVVALYKDGQSVTHLNEGEEGVVILDTTPFYAESGGQIGDSGFLLAGDARFDVSDTTKTGGAFLHHGVVASGSLSVGVQVETQVADEVRDATKLNHSATHLLHAALRQVLGEHVQQKGSLVDSQRLRFDFSHFESIKPEQLRALEDIVNAEIRKNTPVVTEETDIDTAKKKGAMALFGEKYGDSVRVLSMGGEFSVELCGGIHASRTGDISLFKIVSEGGVAAGVRRIEAVTGAAALAWLNSAEDQLKEAATLVKGNRDNLLDKLTAVLERNRLLEKQLEQLQAKAASAAGDDLSSAALDVKGVKVLATRLDGQDGKALLALVDQLKNKLGRAVILLGSVHEDKVVLVAGVTKDLTGQLKAGDLMKQAATAVGGKGGGRPDMAQGGGVDAAALDSALALAVPFVEQGI</sequence>
<dbReference type="HAMAP" id="MF_00036_B">
    <property type="entry name" value="Ala_tRNA_synth_B"/>
    <property type="match status" value="1"/>
</dbReference>
<dbReference type="PANTHER" id="PTHR11777">
    <property type="entry name" value="ALANYL-TRNA SYNTHETASE"/>
    <property type="match status" value="1"/>
</dbReference>
<dbReference type="GO" id="GO:0008270">
    <property type="term" value="F:zinc ion binding"/>
    <property type="evidence" value="ECO:0007669"/>
    <property type="project" value="UniProtKB-UniRule"/>
</dbReference>
<dbReference type="SMART" id="SM00863">
    <property type="entry name" value="tRNA_SAD"/>
    <property type="match status" value="1"/>
</dbReference>
<dbReference type="Gene3D" id="3.30.980.10">
    <property type="entry name" value="Threonyl-trna Synthetase, Chain A, domain 2"/>
    <property type="match status" value="1"/>
</dbReference>
<dbReference type="InterPro" id="IPR002318">
    <property type="entry name" value="Ala-tRNA-lgiase_IIc"/>
</dbReference>
<comment type="function">
    <text evidence="12">Catalyzes the attachment of alanine to tRNA(Ala) in a two-step reaction: alanine is first activated by ATP to form Ala-AMP and then transferred to the acceptor end of tRNA(Ala). Also edits incorrectly charged Ser-tRNA(Ala) and Gly-tRNA(Ala) via its editing domain.</text>
</comment>
<organism evidence="15 16">
    <name type="scientific">Pseudomonas syringae pv. delphinii</name>
    <dbReference type="NCBI Taxonomy" id="192088"/>
    <lineage>
        <taxon>Bacteria</taxon>
        <taxon>Pseudomonadati</taxon>
        <taxon>Pseudomonadota</taxon>
        <taxon>Gammaproteobacteria</taxon>
        <taxon>Pseudomonadales</taxon>
        <taxon>Pseudomonadaceae</taxon>
        <taxon>Pseudomonas</taxon>
    </lineage>
</organism>
<dbReference type="InterPro" id="IPR023033">
    <property type="entry name" value="Ala_tRNA_ligase_euk/bac"/>
</dbReference>
<dbReference type="GO" id="GO:0002161">
    <property type="term" value="F:aminoacyl-tRNA deacylase activity"/>
    <property type="evidence" value="ECO:0007669"/>
    <property type="project" value="TreeGrafter"/>
</dbReference>
<dbReference type="Pfam" id="PF02272">
    <property type="entry name" value="DHHA1"/>
    <property type="match status" value="1"/>
</dbReference>